<protein>
    <submittedName>
        <fullName evidence="5">Propionate catabolism operon transcriptional regulator of GntR family [predicted]</fullName>
    </submittedName>
</protein>
<accession>A0A170PM22</accession>
<dbReference type="Gene3D" id="1.20.120.530">
    <property type="entry name" value="GntR ligand-binding domain-like"/>
    <property type="match status" value="1"/>
</dbReference>
<keyword evidence="1" id="KW-0805">Transcription regulation</keyword>
<evidence type="ECO:0000256" key="2">
    <source>
        <dbReference type="ARBA" id="ARBA00023125"/>
    </source>
</evidence>
<dbReference type="SMART" id="SM00895">
    <property type="entry name" value="FCD"/>
    <property type="match status" value="1"/>
</dbReference>
<dbReference type="InterPro" id="IPR036388">
    <property type="entry name" value="WH-like_DNA-bd_sf"/>
</dbReference>
<evidence type="ECO:0000259" key="4">
    <source>
        <dbReference type="PROSITE" id="PS50949"/>
    </source>
</evidence>
<dbReference type="GO" id="GO:0003677">
    <property type="term" value="F:DNA binding"/>
    <property type="evidence" value="ECO:0007669"/>
    <property type="project" value="UniProtKB-KW"/>
</dbReference>
<dbReference type="AlphaFoldDB" id="A0A170PM22"/>
<dbReference type="PRINTS" id="PR00035">
    <property type="entry name" value="HTHGNTR"/>
</dbReference>
<feature type="domain" description="HTH gntR-type" evidence="4">
    <location>
        <begin position="1"/>
        <end position="68"/>
    </location>
</feature>
<keyword evidence="2" id="KW-0238">DNA-binding</keyword>
<gene>
    <name evidence="5" type="ORF">MGWOODY_Tha1438</name>
</gene>
<dbReference type="GO" id="GO:0003700">
    <property type="term" value="F:DNA-binding transcription factor activity"/>
    <property type="evidence" value="ECO:0007669"/>
    <property type="project" value="InterPro"/>
</dbReference>
<evidence type="ECO:0000313" key="5">
    <source>
        <dbReference type="EMBL" id="CUS42156.1"/>
    </source>
</evidence>
<dbReference type="Gene3D" id="1.10.10.10">
    <property type="entry name" value="Winged helix-like DNA-binding domain superfamily/Winged helix DNA-binding domain"/>
    <property type="match status" value="1"/>
</dbReference>
<dbReference type="CDD" id="cd07377">
    <property type="entry name" value="WHTH_GntR"/>
    <property type="match status" value="1"/>
</dbReference>
<name>A0A170PM22_9ZZZZ</name>
<proteinExistence type="predicted"/>
<dbReference type="InterPro" id="IPR011711">
    <property type="entry name" value="GntR_C"/>
</dbReference>
<dbReference type="PANTHER" id="PTHR43537:SF45">
    <property type="entry name" value="GNTR FAMILY REGULATORY PROTEIN"/>
    <property type="match status" value="1"/>
</dbReference>
<dbReference type="PROSITE" id="PS50949">
    <property type="entry name" value="HTH_GNTR"/>
    <property type="match status" value="1"/>
</dbReference>
<dbReference type="SUPFAM" id="SSF46785">
    <property type="entry name" value="Winged helix' DNA-binding domain"/>
    <property type="match status" value="1"/>
</dbReference>
<dbReference type="EMBL" id="CZQC01000061">
    <property type="protein sequence ID" value="CUS42156.1"/>
    <property type="molecule type" value="Genomic_DNA"/>
</dbReference>
<reference evidence="5" key="1">
    <citation type="submission" date="2015-10" db="EMBL/GenBank/DDBJ databases">
        <authorList>
            <person name="Gilbert D.G."/>
        </authorList>
    </citation>
    <scope>NUCLEOTIDE SEQUENCE</scope>
</reference>
<dbReference type="PANTHER" id="PTHR43537">
    <property type="entry name" value="TRANSCRIPTIONAL REGULATOR, GNTR FAMILY"/>
    <property type="match status" value="1"/>
</dbReference>
<dbReference type="InterPro" id="IPR008920">
    <property type="entry name" value="TF_FadR/GntR_C"/>
</dbReference>
<evidence type="ECO:0000256" key="1">
    <source>
        <dbReference type="ARBA" id="ARBA00023015"/>
    </source>
</evidence>
<keyword evidence="3" id="KW-0804">Transcription</keyword>
<dbReference type="InterPro" id="IPR036390">
    <property type="entry name" value="WH_DNA-bd_sf"/>
</dbReference>
<dbReference type="SMART" id="SM00345">
    <property type="entry name" value="HTH_GNTR"/>
    <property type="match status" value="1"/>
</dbReference>
<dbReference type="InterPro" id="IPR000524">
    <property type="entry name" value="Tscrpt_reg_HTH_GntR"/>
</dbReference>
<sequence length="230" mass="27052">MNVAEKIYQQLRQELFDFQLLPGDRFSETEVAKRMNASRTPVREALYRLERDGYVQVQFRNGWQVRPFDFQYFEELYDVRILLEVESVRRLIASTDVEEKLAPLLYLWCCDEGDRVRDSAQVAEMDENFHFSLVDLNGNQQMSAIHRQICERLRIIRRLDFTRASRIDVTYEEHGNILGLILLGNEERAVAALKEHIEISKNTVREITLHRIQTAKSEYSINIKMNHSGA</sequence>
<organism evidence="5">
    <name type="scientific">hydrothermal vent metagenome</name>
    <dbReference type="NCBI Taxonomy" id="652676"/>
    <lineage>
        <taxon>unclassified sequences</taxon>
        <taxon>metagenomes</taxon>
        <taxon>ecological metagenomes</taxon>
    </lineage>
</organism>
<evidence type="ECO:0000256" key="3">
    <source>
        <dbReference type="ARBA" id="ARBA00023163"/>
    </source>
</evidence>
<dbReference type="SUPFAM" id="SSF48008">
    <property type="entry name" value="GntR ligand-binding domain-like"/>
    <property type="match status" value="1"/>
</dbReference>
<dbReference type="Pfam" id="PF00392">
    <property type="entry name" value="GntR"/>
    <property type="match status" value="1"/>
</dbReference>
<dbReference type="Pfam" id="PF07729">
    <property type="entry name" value="FCD"/>
    <property type="match status" value="1"/>
</dbReference>